<gene>
    <name evidence="8" type="ORF">BN869_000000431_1</name>
</gene>
<dbReference type="InterPro" id="IPR001902">
    <property type="entry name" value="SLC26A/SulP_fam"/>
</dbReference>
<comment type="subcellular location">
    <subcellularLocation>
        <location evidence="1">Membrane</location>
        <topology evidence="1">Multi-pass membrane protein</topology>
    </subcellularLocation>
</comment>
<feature type="transmembrane region" description="Helical" evidence="6">
    <location>
        <begin position="81"/>
        <end position="105"/>
    </location>
</feature>
<dbReference type="FunFam" id="3.30.750.24:FF:000024">
    <property type="entry name" value="Sulfate permease 2"/>
    <property type="match status" value="1"/>
</dbReference>
<dbReference type="PROSITE" id="PS50801">
    <property type="entry name" value="STAS"/>
    <property type="match status" value="1"/>
</dbReference>
<feature type="transmembrane region" description="Helical" evidence="6">
    <location>
        <begin position="409"/>
        <end position="425"/>
    </location>
</feature>
<evidence type="ECO:0000256" key="3">
    <source>
        <dbReference type="ARBA" id="ARBA00022989"/>
    </source>
</evidence>
<feature type="transmembrane region" description="Helical" evidence="6">
    <location>
        <begin position="332"/>
        <end position="354"/>
    </location>
</feature>
<dbReference type="InterPro" id="IPR011547">
    <property type="entry name" value="SLC26A/SulP_dom"/>
</dbReference>
<dbReference type="AlphaFoldDB" id="A0A0B7JPF0"/>
<feature type="transmembrane region" description="Helical" evidence="6">
    <location>
        <begin position="242"/>
        <end position="259"/>
    </location>
</feature>
<evidence type="ECO:0000313" key="8">
    <source>
        <dbReference type="EMBL" id="CEO44376.1"/>
    </source>
</evidence>
<dbReference type="Gene3D" id="3.30.750.24">
    <property type="entry name" value="STAS domain"/>
    <property type="match status" value="1"/>
</dbReference>
<dbReference type="Pfam" id="PF01740">
    <property type="entry name" value="STAS"/>
    <property type="match status" value="1"/>
</dbReference>
<dbReference type="InterPro" id="IPR018045">
    <property type="entry name" value="S04_transporter_CS"/>
</dbReference>
<keyword evidence="2 6" id="KW-0812">Transmembrane</keyword>
<dbReference type="GO" id="GO:0008271">
    <property type="term" value="F:secondary active sulfate transmembrane transporter activity"/>
    <property type="evidence" value="ECO:0007669"/>
    <property type="project" value="InterPro"/>
</dbReference>
<protein>
    <recommendedName>
        <fullName evidence="7">STAS domain-containing protein</fullName>
    </recommendedName>
</protein>
<keyword evidence="3 6" id="KW-1133">Transmembrane helix</keyword>
<organism evidence="8">
    <name type="scientific">Bionectria ochroleuca</name>
    <name type="common">Gliocladium roseum</name>
    <dbReference type="NCBI Taxonomy" id="29856"/>
    <lineage>
        <taxon>Eukaryota</taxon>
        <taxon>Fungi</taxon>
        <taxon>Dikarya</taxon>
        <taxon>Ascomycota</taxon>
        <taxon>Pezizomycotina</taxon>
        <taxon>Sordariomycetes</taxon>
        <taxon>Hypocreomycetidae</taxon>
        <taxon>Hypocreales</taxon>
        <taxon>Bionectriaceae</taxon>
        <taxon>Clonostachys</taxon>
    </lineage>
</organism>
<feature type="transmembrane region" description="Helical" evidence="6">
    <location>
        <begin position="111"/>
        <end position="127"/>
    </location>
</feature>
<evidence type="ECO:0000259" key="7">
    <source>
        <dbReference type="PROSITE" id="PS50801"/>
    </source>
</evidence>
<reference evidence="8" key="1">
    <citation type="submission" date="2015-01" db="EMBL/GenBank/DDBJ databases">
        <authorList>
            <person name="Durling Mikael"/>
        </authorList>
    </citation>
    <scope>NUCLEOTIDE SEQUENCE</scope>
</reference>
<feature type="region of interest" description="Disordered" evidence="5">
    <location>
        <begin position="717"/>
        <end position="737"/>
    </location>
</feature>
<accession>A0A0B7JPF0</accession>
<dbReference type="Pfam" id="PF00916">
    <property type="entry name" value="Sulfate_transp"/>
    <property type="match status" value="1"/>
</dbReference>
<evidence type="ECO:0000256" key="5">
    <source>
        <dbReference type="SAM" id="MobiDB-lite"/>
    </source>
</evidence>
<keyword evidence="4 6" id="KW-0472">Membrane</keyword>
<proteinExistence type="predicted"/>
<dbReference type="CDD" id="cd07042">
    <property type="entry name" value="STAS_SulP_like_sulfate_transporter"/>
    <property type="match status" value="1"/>
</dbReference>
<feature type="transmembrane region" description="Helical" evidence="6">
    <location>
        <begin position="165"/>
        <end position="187"/>
    </location>
</feature>
<dbReference type="InterPro" id="IPR036513">
    <property type="entry name" value="STAS_dom_sf"/>
</dbReference>
<feature type="domain" description="STAS" evidence="7">
    <location>
        <begin position="567"/>
        <end position="688"/>
    </location>
</feature>
<feature type="transmembrane region" description="Helical" evidence="6">
    <location>
        <begin position="134"/>
        <end position="153"/>
    </location>
</feature>
<dbReference type="EMBL" id="CDPU01000001">
    <property type="protein sequence ID" value="CEO44376.1"/>
    <property type="molecule type" value="Genomic_DNA"/>
</dbReference>
<dbReference type="NCBIfam" id="TIGR00815">
    <property type="entry name" value="sulP"/>
    <property type="match status" value="1"/>
</dbReference>
<evidence type="ECO:0000256" key="6">
    <source>
        <dbReference type="SAM" id="Phobius"/>
    </source>
</evidence>
<evidence type="ECO:0000256" key="4">
    <source>
        <dbReference type="ARBA" id="ARBA00023136"/>
    </source>
</evidence>
<dbReference type="PROSITE" id="PS01130">
    <property type="entry name" value="SLC26A"/>
    <property type="match status" value="1"/>
</dbReference>
<feature type="transmembrane region" description="Helical" evidence="6">
    <location>
        <begin position="461"/>
        <end position="478"/>
    </location>
</feature>
<name>A0A0B7JPF0_BIOOC</name>
<evidence type="ECO:0000256" key="1">
    <source>
        <dbReference type="ARBA" id="ARBA00004141"/>
    </source>
</evidence>
<dbReference type="InterPro" id="IPR002645">
    <property type="entry name" value="STAS_dom"/>
</dbReference>
<feature type="transmembrane region" description="Helical" evidence="6">
    <location>
        <begin position="199"/>
        <end position="222"/>
    </location>
</feature>
<dbReference type="PANTHER" id="PTHR11814">
    <property type="entry name" value="SULFATE TRANSPORTER"/>
    <property type="match status" value="1"/>
</dbReference>
<feature type="region of interest" description="Disordered" evidence="5">
    <location>
        <begin position="518"/>
        <end position="539"/>
    </location>
</feature>
<dbReference type="GO" id="GO:0016020">
    <property type="term" value="C:membrane"/>
    <property type="evidence" value="ECO:0007669"/>
    <property type="project" value="UniProtKB-SubCell"/>
</dbReference>
<sequence>MVSKASKIRDFVLGPKTDDHPSDLHTRAQEVLEPADIFLDQEPTVGEWIKELAPTRDGSIHYLQSLFPSASWIWRYCLRWLLGDVIAGLTIGMVVIPQAMAYAVLAQLDPAYGLYTSFTGAVLYWIFGTSKDIVIGTTAVGSLLVGQVVTHVQEAAPNKYENQEIARALSLLSGAIMLFLGLLRLGWIIEFIPYIPISAFVTAASITIMSTQVPTALGIKGINTREAPYKVIINTLKGLPNARLDAAIGVTSIVLLFAIRDFCTMMEKRQPARKRQWSFISSLRLTFTMILYTLISYLVNRTEDLNNPKFKVVGHIEAGFKQASVPNLDPDLLVLILSELPAIVIILVIEHIAIAKAMGRMFNYTIIPSQEIVALGAANLFSPFVGGYVCTGSFGASAVLSKAGVRTPLAGLFSAGILVLALYVLTSVFAYIPNAALAGLIIHAVCNLIAPPKNLYKYWKLSPFELIIWVICVLLAIFESLETSIYVGIALSFVMLLIRLSRTKGEFLGRTTAQEVVGNNNNTASGQESSDNKDSCLSGSNEERELYLPLSRNDASNSNIKLETPYPGVIIYRFIEGFNYTNQALHIRHILEYVEATTQRTSEEHFEKKSDRLWNDPGPKTQKSADLPFLHAVVLDFSSVNNLDVTSVQGLVDLRASLDRYCSPDSVELHFANVHNRWTRRALTASGFGYPSSQKSDAIACWQPAYTIAAVLDPELNENRPKTDLEANETSHTDTEAETIAPTVASTNYNTITPNQPQEKQKMAAVHGVDRPFFHADLHTAVKAAVRDAMNRDARPGPVMESD</sequence>
<feature type="compositionally biased region" description="Basic and acidic residues" evidence="5">
    <location>
        <begin position="717"/>
        <end position="735"/>
    </location>
</feature>
<feature type="transmembrane region" description="Helical" evidence="6">
    <location>
        <begin position="279"/>
        <end position="299"/>
    </location>
</feature>
<evidence type="ECO:0000256" key="2">
    <source>
        <dbReference type="ARBA" id="ARBA00022692"/>
    </source>
</evidence>